<comment type="catalytic activity">
    <reaction evidence="4">
        <text>N-formylmethanofuran + 2 oxidized [2Fe-2S]-[ferredoxin] + H2O = methanofuran + 2 reduced [2Fe-2S]-[ferredoxin] + CO2 + H(+)</text>
        <dbReference type="Rhea" id="RHEA:19841"/>
        <dbReference type="Rhea" id="RHEA-COMP:10000"/>
        <dbReference type="Rhea" id="RHEA-COMP:10001"/>
        <dbReference type="ChEBI" id="CHEBI:15377"/>
        <dbReference type="ChEBI" id="CHEBI:15378"/>
        <dbReference type="ChEBI" id="CHEBI:16526"/>
        <dbReference type="ChEBI" id="CHEBI:33737"/>
        <dbReference type="ChEBI" id="CHEBI:33738"/>
        <dbReference type="ChEBI" id="CHEBI:57727"/>
        <dbReference type="ChEBI" id="CHEBI:58151"/>
        <dbReference type="EC" id="1.2.7.12"/>
    </reaction>
</comment>
<dbReference type="Gene3D" id="2.40.40.20">
    <property type="match status" value="1"/>
</dbReference>
<dbReference type="SUPFAM" id="SSF50692">
    <property type="entry name" value="ADC-like"/>
    <property type="match status" value="1"/>
</dbReference>
<evidence type="ECO:0000256" key="2">
    <source>
        <dbReference type="ARBA" id="ARBA00012692"/>
    </source>
</evidence>
<dbReference type="GO" id="GO:0018493">
    <property type="term" value="F:formylmethanofuran dehydrogenase activity"/>
    <property type="evidence" value="ECO:0007669"/>
    <property type="project" value="UniProtKB-EC"/>
</dbReference>
<proteinExistence type="predicted"/>
<dbReference type="UniPathway" id="UPA00640">
    <property type="reaction ID" value="UER00692"/>
</dbReference>
<dbReference type="NCBIfam" id="TIGR03122">
    <property type="entry name" value="one_C_dehyd_C"/>
    <property type="match status" value="1"/>
</dbReference>
<dbReference type="GO" id="GO:0019386">
    <property type="term" value="P:methanogenesis, from carbon dioxide"/>
    <property type="evidence" value="ECO:0007669"/>
    <property type="project" value="UniProtKB-UniPathway"/>
</dbReference>
<evidence type="ECO:0000256" key="1">
    <source>
        <dbReference type="ARBA" id="ARBA00004830"/>
    </source>
</evidence>
<accession>A6UST3</accession>
<dbReference type="STRING" id="406327.Mevan_1663"/>
<dbReference type="EC" id="1.2.7.12" evidence="2"/>
<dbReference type="PANTHER" id="PTHR39673">
    <property type="entry name" value="TUNGSTEN FORMYLMETHANOFURAN DEHYDROGENASE, SUBUNIT C (FWDC)"/>
    <property type="match status" value="1"/>
</dbReference>
<dbReference type="InterPro" id="IPR006657">
    <property type="entry name" value="MoPterin_dinucl-bd_dom"/>
</dbReference>
<feature type="domain" description="Molybdopterin dinucleotide-binding" evidence="5">
    <location>
        <begin position="293"/>
        <end position="391"/>
    </location>
</feature>
<dbReference type="CDD" id="cd00980">
    <property type="entry name" value="FwdC/FmdC"/>
    <property type="match status" value="1"/>
</dbReference>
<dbReference type="AlphaFoldDB" id="A6UST3"/>
<reference evidence="6" key="1">
    <citation type="submission" date="2007-06" db="EMBL/GenBank/DDBJ databases">
        <title>Complete sequence of Methanococcus vannielii SB.</title>
        <authorList>
            <consortium name="US DOE Joint Genome Institute"/>
            <person name="Copeland A."/>
            <person name="Lucas S."/>
            <person name="Lapidus A."/>
            <person name="Barry K."/>
            <person name="Glavina del Rio T."/>
            <person name="Dalin E."/>
            <person name="Tice H."/>
            <person name="Pitluck S."/>
            <person name="Chain P."/>
            <person name="Malfatti S."/>
            <person name="Shin M."/>
            <person name="Vergez L."/>
            <person name="Schmutz J."/>
            <person name="Larimer F."/>
            <person name="Land M."/>
            <person name="Hauser L."/>
            <person name="Kyrpides N."/>
            <person name="Anderson I."/>
            <person name="Sieprawska-Lupa M."/>
            <person name="Whitman W.B."/>
            <person name="Richardson P."/>
        </authorList>
    </citation>
    <scope>NUCLEOTIDE SEQUENCE [LARGE SCALE GENOMIC DNA]</scope>
    <source>
        <strain evidence="6">SB</strain>
    </source>
</reference>
<sequence>MGEIILKLKYDGTMPLECEVITPDTFEGKSKDEISALKVFRGPEELLLSDVFEISGDFTCSKENMVIKILGNAGNVKLIGYQMTAGKIIVEGDAGFHIGCEMKGGEIIVNGNAKHWAGREMEGGLLHIFGNAGDHVGSSYRGRWEGMLNGTIIVEGDAGYHVGDGLVNGKIIVKGNVGGFCGVKQNGGLIYVGGNAFRTLGVEMKGGTIVVCGKVMNFAPGFESAGIVRDFETDLTGYAIPNKLIVFKGDYAFYPKPKGKLYLSLSENSELLNDRMPAEERPIEFVGNALTVVLNTGSTIEEGKVIKGGKKYYPEYVKEAAYCEIHPDDYNLLGRPEKVKVISQDQRYSVVVYVKPSDDVLRRNAFIPRGVWANSIIDALSGSTGSPVYKGGIVYIEPSDDEVYHAEYIIDNIYKGESNGKSNI</sequence>
<keyword evidence="3" id="KW-0677">Repeat</keyword>
<name>A6UST3_METVS</name>
<dbReference type="Gene3D" id="2.160.20.60">
    <property type="entry name" value="Glutamate synthase, alpha subunit, C-terminal domain"/>
    <property type="match status" value="2"/>
</dbReference>
<dbReference type="GO" id="GO:0046914">
    <property type="term" value="F:transition metal ion binding"/>
    <property type="evidence" value="ECO:0007669"/>
    <property type="project" value="InterPro"/>
</dbReference>
<evidence type="ECO:0000256" key="4">
    <source>
        <dbReference type="ARBA" id="ARBA00048228"/>
    </source>
</evidence>
<dbReference type="RefSeq" id="WP_012066468.1">
    <property type="nucleotide sequence ID" value="NC_009634.1"/>
</dbReference>
<dbReference type="PANTHER" id="PTHR39673:SF5">
    <property type="entry name" value="TUNGSTEN-CONTAINING FORMYLMETHANOFURAN DEHYDROGENASE 2 SUBUNIT C"/>
    <property type="match status" value="1"/>
</dbReference>
<keyword evidence="6" id="KW-0560">Oxidoreductase</keyword>
<evidence type="ECO:0000313" key="7">
    <source>
        <dbReference type="Proteomes" id="UP000001107"/>
    </source>
</evidence>
<evidence type="ECO:0000259" key="5">
    <source>
        <dbReference type="Pfam" id="PF01568"/>
    </source>
</evidence>
<dbReference type="EMBL" id="CP000742">
    <property type="protein sequence ID" value="ABR55555.1"/>
    <property type="molecule type" value="Genomic_DNA"/>
</dbReference>
<organism evidence="6 7">
    <name type="scientific">Methanococcus vannielii (strain ATCC 35089 / DSM 1224 / JCM 13029 / OCM 148 / SB)</name>
    <dbReference type="NCBI Taxonomy" id="406327"/>
    <lineage>
        <taxon>Archaea</taxon>
        <taxon>Methanobacteriati</taxon>
        <taxon>Methanobacteriota</taxon>
        <taxon>Methanomada group</taxon>
        <taxon>Methanococci</taxon>
        <taxon>Methanococcales</taxon>
        <taxon>Methanococcaceae</taxon>
        <taxon>Methanococcus</taxon>
    </lineage>
</organism>
<keyword evidence="7" id="KW-1185">Reference proteome</keyword>
<dbReference type="Proteomes" id="UP000001107">
    <property type="component" value="Chromosome"/>
</dbReference>
<dbReference type="Pfam" id="PF01568">
    <property type="entry name" value="Molydop_binding"/>
    <property type="match status" value="1"/>
</dbReference>
<dbReference type="GO" id="GO:0043546">
    <property type="term" value="F:molybdopterin cofactor binding"/>
    <property type="evidence" value="ECO:0007669"/>
    <property type="project" value="InterPro"/>
</dbReference>
<dbReference type="SUPFAM" id="SSF69336">
    <property type="entry name" value="Alpha subunit of glutamate synthase, C-terminal domain"/>
    <property type="match status" value="1"/>
</dbReference>
<protein>
    <recommendedName>
        <fullName evidence="2">formylmethanofuran dehydrogenase</fullName>
        <ecNumber evidence="2">1.2.7.12</ecNumber>
    </recommendedName>
</protein>
<dbReference type="OrthoDB" id="106216at2157"/>
<gene>
    <name evidence="6" type="ordered locus">Mevan_1663</name>
</gene>
<dbReference type="InterPro" id="IPR036485">
    <property type="entry name" value="Glu_synth_asu_C_sf"/>
</dbReference>
<comment type="pathway">
    <text evidence="1">One-carbon metabolism; methanogenesis from CO(2); 5,10-methenyl-5,6,7,8-tetrahydromethanopterin from CO(2): step 1/3.</text>
</comment>
<dbReference type="GeneID" id="5325377"/>
<evidence type="ECO:0000256" key="3">
    <source>
        <dbReference type="ARBA" id="ARBA00022737"/>
    </source>
</evidence>
<dbReference type="InterPro" id="IPR017550">
    <property type="entry name" value="Formylmethanofuran_DH_suC"/>
</dbReference>
<dbReference type="eggNOG" id="arCOG00097">
    <property type="taxonomic scope" value="Archaea"/>
</dbReference>
<dbReference type="HOGENOM" id="CLU_661592_0_0_2"/>
<dbReference type="KEGG" id="mvn:Mevan_1663"/>
<evidence type="ECO:0000313" key="6">
    <source>
        <dbReference type="EMBL" id="ABR55555.1"/>
    </source>
</evidence>
<dbReference type="InterPro" id="IPR009010">
    <property type="entry name" value="Asp_de-COase-like_dom_sf"/>
</dbReference>